<comment type="caution">
    <text evidence="2">The sequence shown here is derived from an EMBL/GenBank/DDBJ whole genome shotgun (WGS) entry which is preliminary data.</text>
</comment>
<dbReference type="Gene3D" id="3.40.50.300">
    <property type="entry name" value="P-loop containing nucleotide triphosphate hydrolases"/>
    <property type="match status" value="1"/>
</dbReference>
<dbReference type="InterPro" id="IPR011646">
    <property type="entry name" value="KAP_P-loop"/>
</dbReference>
<evidence type="ECO:0000259" key="1">
    <source>
        <dbReference type="Pfam" id="PF07693"/>
    </source>
</evidence>
<accession>A0AAW9Q1G7</accession>
<organism evidence="2 3">
    <name type="scientific">Tumidithrix elongata BACA0141</name>
    <dbReference type="NCBI Taxonomy" id="2716417"/>
    <lineage>
        <taxon>Bacteria</taxon>
        <taxon>Bacillati</taxon>
        <taxon>Cyanobacteriota</taxon>
        <taxon>Cyanophyceae</taxon>
        <taxon>Pseudanabaenales</taxon>
        <taxon>Pseudanabaenaceae</taxon>
        <taxon>Tumidithrix</taxon>
        <taxon>Tumidithrix elongata</taxon>
    </lineage>
</organism>
<gene>
    <name evidence="2" type="ORF">V2H45_08160</name>
</gene>
<proteinExistence type="predicted"/>
<dbReference type="EMBL" id="JAZBJZ010000024">
    <property type="protein sequence ID" value="MEE3716716.1"/>
    <property type="molecule type" value="Genomic_DNA"/>
</dbReference>
<dbReference type="SUPFAM" id="SSF52540">
    <property type="entry name" value="P-loop containing nucleoside triphosphate hydrolases"/>
    <property type="match status" value="1"/>
</dbReference>
<name>A0AAW9Q1G7_9CYAN</name>
<dbReference type="AlphaFoldDB" id="A0AAW9Q1G7"/>
<sequence>MDLELSRFLKACNPTHPLDSSNELDRSYYVDLSTVRGVKLMESLARTIARMAPDEATCQLFTGHIGCGKSTELLRLKYELDKQKFHVAYFECDKQLELSDVDASDVLLAIAGQISATLEGQSINIVPAYFKKLFGEMADLLQTKLDLGVNFKLSVGIAEITAQAKNSPSLRRQMRERLESRTNSIINSINKELLAPAKKQLREKGMKGLVVIVDNLDRIENRIDPKEQSRAGYLFVERGDQLRGLDCHLVYTVPLLLTFSNDAAIVTGRFGTEIKTLPMIPARLADGSECEEGMALLRQIVMARAFPTLSPLQRIEDVHVKAVFDSPQTLDRLCQVSGGHVRNLFRFLLGCLQQDDPPISASLLESIIANERNKMSKIVTDDEWELIRKVHQDKRLSGEAQYQMLIKSQFVFEYEYQGNGWFDCNPILDKLL</sequence>
<dbReference type="Pfam" id="PF07693">
    <property type="entry name" value="KAP_NTPase"/>
    <property type="match status" value="1"/>
</dbReference>
<dbReference type="InterPro" id="IPR027417">
    <property type="entry name" value="P-loop_NTPase"/>
</dbReference>
<dbReference type="RefSeq" id="WP_330483146.1">
    <property type="nucleotide sequence ID" value="NZ_JAZBJZ010000024.1"/>
</dbReference>
<evidence type="ECO:0000313" key="2">
    <source>
        <dbReference type="EMBL" id="MEE3716716.1"/>
    </source>
</evidence>
<keyword evidence="3" id="KW-1185">Reference proteome</keyword>
<feature type="domain" description="KAP NTPase" evidence="1">
    <location>
        <begin position="41"/>
        <end position="221"/>
    </location>
</feature>
<evidence type="ECO:0000313" key="3">
    <source>
        <dbReference type="Proteomes" id="UP001333818"/>
    </source>
</evidence>
<reference evidence="2" key="1">
    <citation type="submission" date="2024-01" db="EMBL/GenBank/DDBJ databases">
        <title>Bank of Algae and Cyanobacteria of the Azores (BACA) strain genomes.</title>
        <authorList>
            <person name="Luz R."/>
            <person name="Cordeiro R."/>
            <person name="Fonseca A."/>
            <person name="Goncalves V."/>
        </authorList>
    </citation>
    <scope>NUCLEOTIDE SEQUENCE</scope>
    <source>
        <strain evidence="2">BACA0141</strain>
    </source>
</reference>
<dbReference type="Proteomes" id="UP001333818">
    <property type="component" value="Unassembled WGS sequence"/>
</dbReference>
<protein>
    <submittedName>
        <fullName evidence="2">P-loop NTPase fold protein</fullName>
    </submittedName>
</protein>